<name>A0A8T2FCI1_ARASU</name>
<proteinExistence type="predicted"/>
<evidence type="ECO:0000313" key="2">
    <source>
        <dbReference type="Proteomes" id="UP000694251"/>
    </source>
</evidence>
<evidence type="ECO:0000313" key="1">
    <source>
        <dbReference type="EMBL" id="KAG7633096.1"/>
    </source>
</evidence>
<dbReference type="OrthoDB" id="10518031at2759"/>
<organism evidence="1 2">
    <name type="scientific">Arabidopsis suecica</name>
    <name type="common">Swedish thale-cress</name>
    <name type="synonym">Cardaminopsis suecica</name>
    <dbReference type="NCBI Taxonomy" id="45249"/>
    <lineage>
        <taxon>Eukaryota</taxon>
        <taxon>Viridiplantae</taxon>
        <taxon>Streptophyta</taxon>
        <taxon>Embryophyta</taxon>
        <taxon>Tracheophyta</taxon>
        <taxon>Spermatophyta</taxon>
        <taxon>Magnoliopsida</taxon>
        <taxon>eudicotyledons</taxon>
        <taxon>Gunneridae</taxon>
        <taxon>Pentapetalae</taxon>
        <taxon>rosids</taxon>
        <taxon>malvids</taxon>
        <taxon>Brassicales</taxon>
        <taxon>Brassicaceae</taxon>
        <taxon>Camelineae</taxon>
        <taxon>Arabidopsis</taxon>
    </lineage>
</organism>
<keyword evidence="2" id="KW-1185">Reference proteome</keyword>
<protein>
    <submittedName>
        <fullName evidence="1">Uncharacterized protein</fullName>
    </submittedName>
</protein>
<reference evidence="1 2" key="1">
    <citation type="submission" date="2020-12" db="EMBL/GenBank/DDBJ databases">
        <title>Concerted genomic and epigenomic changes stabilize Arabidopsis allopolyploids.</title>
        <authorList>
            <person name="Chen Z."/>
        </authorList>
    </citation>
    <scope>NUCLEOTIDE SEQUENCE [LARGE SCALE GENOMIC DNA]</scope>
    <source>
        <strain evidence="1">As9502</strain>
        <tissue evidence="1">Leaf</tissue>
    </source>
</reference>
<dbReference type="EMBL" id="JAEFBJ010000003">
    <property type="protein sequence ID" value="KAG7633096.1"/>
    <property type="molecule type" value="Genomic_DNA"/>
</dbReference>
<gene>
    <name evidence="1" type="ORF">ISN44_As03g032560</name>
</gene>
<comment type="caution">
    <text evidence="1">The sequence shown here is derived from an EMBL/GenBank/DDBJ whole genome shotgun (WGS) entry which is preliminary data.</text>
</comment>
<accession>A0A8T2FCI1</accession>
<dbReference type="Proteomes" id="UP000694251">
    <property type="component" value="Chromosome 3"/>
</dbReference>
<dbReference type="AlphaFoldDB" id="A0A8T2FCI1"/>
<sequence>MDDTDRATTKELTQNATRVMQTSTKVLSNRAVREDGDAPVLPGGSQDMRGLILFPKSI</sequence>